<dbReference type="InterPro" id="IPR036322">
    <property type="entry name" value="WD40_repeat_dom_sf"/>
</dbReference>
<gene>
    <name evidence="5" type="ORF">COCSADRAFT_41863</name>
</gene>
<feature type="repeat" description="WD" evidence="3">
    <location>
        <begin position="953"/>
        <end position="994"/>
    </location>
</feature>
<accession>M2SPS3</accession>
<keyword evidence="1 3" id="KW-0853">WD repeat</keyword>
<keyword evidence="2" id="KW-0677">Repeat</keyword>
<dbReference type="OrthoDB" id="538223at2759"/>
<evidence type="ECO:0000256" key="2">
    <source>
        <dbReference type="ARBA" id="ARBA00022737"/>
    </source>
</evidence>
<dbReference type="CDD" id="cd00200">
    <property type="entry name" value="WD40"/>
    <property type="match status" value="2"/>
</dbReference>
<evidence type="ECO:0000313" key="5">
    <source>
        <dbReference type="EMBL" id="EMD58762.1"/>
    </source>
</evidence>
<proteinExistence type="predicted"/>
<dbReference type="SUPFAM" id="SSF50978">
    <property type="entry name" value="WD40 repeat-like"/>
    <property type="match status" value="2"/>
</dbReference>
<dbReference type="InterPro" id="IPR010730">
    <property type="entry name" value="HET"/>
</dbReference>
<dbReference type="PANTHER" id="PTHR19848">
    <property type="entry name" value="WD40 REPEAT PROTEIN"/>
    <property type="match status" value="1"/>
</dbReference>
<dbReference type="InterPro" id="IPR056884">
    <property type="entry name" value="NPHP3-like_N"/>
</dbReference>
<dbReference type="PANTHER" id="PTHR19848:SF8">
    <property type="entry name" value="F-BOX AND WD REPEAT DOMAIN CONTAINING 7"/>
    <property type="match status" value="1"/>
</dbReference>
<organism evidence="5 6">
    <name type="scientific">Cochliobolus sativus (strain ND90Pr / ATCC 201652)</name>
    <name type="common">Common root rot and spot blotch fungus</name>
    <name type="synonym">Bipolaris sorokiniana</name>
    <dbReference type="NCBI Taxonomy" id="665912"/>
    <lineage>
        <taxon>Eukaryota</taxon>
        <taxon>Fungi</taxon>
        <taxon>Dikarya</taxon>
        <taxon>Ascomycota</taxon>
        <taxon>Pezizomycotina</taxon>
        <taxon>Dothideomycetes</taxon>
        <taxon>Pleosporomycetidae</taxon>
        <taxon>Pleosporales</taxon>
        <taxon>Pleosporineae</taxon>
        <taxon>Pleosporaceae</taxon>
        <taxon>Bipolaris</taxon>
    </lineage>
</organism>
<dbReference type="InterPro" id="IPR015943">
    <property type="entry name" value="WD40/YVTN_repeat-like_dom_sf"/>
</dbReference>
<dbReference type="PROSITE" id="PS00678">
    <property type="entry name" value="WD_REPEATS_1"/>
    <property type="match status" value="9"/>
</dbReference>
<reference evidence="5 6" key="1">
    <citation type="journal article" date="2012" name="PLoS Pathog.">
        <title>Diverse lifestyles and strategies of plant pathogenesis encoded in the genomes of eighteen Dothideomycetes fungi.</title>
        <authorList>
            <person name="Ohm R.A."/>
            <person name="Feau N."/>
            <person name="Henrissat B."/>
            <person name="Schoch C.L."/>
            <person name="Horwitz B.A."/>
            <person name="Barry K.W."/>
            <person name="Condon B.J."/>
            <person name="Copeland A.C."/>
            <person name="Dhillon B."/>
            <person name="Glaser F."/>
            <person name="Hesse C.N."/>
            <person name="Kosti I."/>
            <person name="LaButti K."/>
            <person name="Lindquist E.A."/>
            <person name="Lucas S."/>
            <person name="Salamov A.A."/>
            <person name="Bradshaw R.E."/>
            <person name="Ciuffetti L."/>
            <person name="Hamelin R.C."/>
            <person name="Kema G.H.J."/>
            <person name="Lawrence C."/>
            <person name="Scott J.A."/>
            <person name="Spatafora J.W."/>
            <person name="Turgeon B.G."/>
            <person name="de Wit P.J.G.M."/>
            <person name="Zhong S."/>
            <person name="Goodwin S.B."/>
            <person name="Grigoriev I.V."/>
        </authorList>
    </citation>
    <scope>NUCLEOTIDE SEQUENCE [LARGE SCALE GENOMIC DNA]</scope>
    <source>
        <strain evidence="6">ND90Pr / ATCC 201652</strain>
    </source>
</reference>
<dbReference type="Pfam" id="PF24883">
    <property type="entry name" value="NPHP3_N"/>
    <property type="match status" value="1"/>
</dbReference>
<dbReference type="FunFam" id="2.130.10.10:FF:000228">
    <property type="entry name" value="COMPASS-like H3K4 histone methylase component WDR5A"/>
    <property type="match status" value="1"/>
</dbReference>
<dbReference type="SMART" id="SM00320">
    <property type="entry name" value="WD40"/>
    <property type="match status" value="11"/>
</dbReference>
<dbReference type="RefSeq" id="XP_007705614.1">
    <property type="nucleotide sequence ID" value="XM_007707424.1"/>
</dbReference>
<sequence>MRLLHYSESGQLSIHSFDDGDIPPYAILSHTWGANSHEVTFADLQTGGGKTKPGYKKILFCGKRARRDNLQYFWIDTCCIDKANKAELAFSIRSMFRWYRNAARCYAYLSDVWKRKRKAGDRAAEISWEPAFRSSRWFTRGWTLQELLAPTKVEFFSQEGESLGSKTSLQTTIREITSIPSEVLKGTPLSRLSVEERLRWAEGRTTERVEDRAFCLQGILDVELAPVYGEGEAGAFDRLKREMYKLEQCIQDIRQTDPLDDKKRIEETKGGLLADSYRWVLDNATFRQWYEDQQSRLLWVKGDPGKGKTMLLCGIIDELQNSLPQTALLSYFFCQATDSRINNATAVLRGLLYMLIRQQPSLASHVRRKHDHAGKSLFEDANAWVALTEIFADVLQDVSLGTTYLILDALDECVTDLPRLLTFIAKQSSASSRVKWIVSSRNWPAIKKELEHAKHKIRLSLELNAESVAAAVEVFIQEKVCRIAHKNRYTPEVQDAVFQHLTSNANDTFLWVALVCQDLKATPKWNVLKKLAQFPPGFDSLYKRMLQQISESDSADICLRVLAVTVVLYRPVTVAELVVLTEQLTDFVNDLESVREIISLCGSFLKLRDDTVYFVHQSAKDFLVKKALNKAFSDGIEYVHQDIFTKSLTILHETLRRDMCDLQAPGYPIRDVKQPLPRSLAGSRYPCVYWIDHFCDSKHKTLAHSATTQEEVKAVDAFLRQKYLYWLEALSLCGSMARGVVSMTKLWHLVQGLGDMDALNKIVYDARRLIMYHKEAIENYPLQAYASALLFSPADSIIRRLFQYEEPRRVALKPAMSNGWSACLQTLGGHRGAVNSVAFSHDSTQLASASGDTTVKIWDVSSGTCLQTLEGHSSTVRSVVFSHDSTRLASASDDNTIKIWDANIGTCLHTLEGHSSYVTSLAFSHDSTQLVSASADWTVKIWDASSGTCLHTLEGHSSDVTSVAFSHDSTRLASVSHDRTVKIWDASSGTCLQTLEGHNGATSVTFSHDSTRLALAVYDNTIKIWDANSGTYLQTLEGHSSHVSSVTFSHDSTRLASASHDSTIKIWDANIGTCLQTLEGHSRDVNSVAFSHDSIWLASASHDSTAKIWDTSSGTCLQTLGGHKGAVNSVAFSHDSTQLASASDDRTVKIWDTSSGTCLQTLKGHDSIVGSVDFSHDSTRLASASYDRTVKIWDANSGTCLQTLKEYRTIVYSVAFSHDSTRLASASHDSTIKIWDTSSGTCLQTLEGHRGAATSVTFSHDSARLASASYDRTVKIWDASSGACLHSLDVGTILSYLSFDSSDTSLHTEIGTIIISNCQIIDRIEAAASKLQYQGASISSDGNWIICAGSNVLWIPSEYRPSSSAVSKTQVGIGVGSGRVWLCQVT</sequence>
<dbReference type="InterPro" id="IPR001680">
    <property type="entry name" value="WD40_rpt"/>
</dbReference>
<dbReference type="GO" id="GO:0035097">
    <property type="term" value="C:histone methyltransferase complex"/>
    <property type="evidence" value="ECO:0007669"/>
    <property type="project" value="UniProtKB-ARBA"/>
</dbReference>
<feature type="domain" description="NACHT" evidence="4">
    <location>
        <begin position="296"/>
        <end position="517"/>
    </location>
</feature>
<feature type="repeat" description="WD" evidence="3">
    <location>
        <begin position="1162"/>
        <end position="1203"/>
    </location>
</feature>
<dbReference type="InterPro" id="IPR019775">
    <property type="entry name" value="WD40_repeat_CS"/>
</dbReference>
<dbReference type="OMA" id="SGRVWLC"/>
<name>M2SPS3_COCSN</name>
<protein>
    <recommendedName>
        <fullName evidence="4">NACHT domain-containing protein</fullName>
    </recommendedName>
</protein>
<feature type="repeat" description="WD" evidence="3">
    <location>
        <begin position="869"/>
        <end position="910"/>
    </location>
</feature>
<dbReference type="SUPFAM" id="SSF52540">
    <property type="entry name" value="P-loop containing nucleoside triphosphate hydrolases"/>
    <property type="match status" value="1"/>
</dbReference>
<dbReference type="Gene3D" id="2.130.10.10">
    <property type="entry name" value="YVTN repeat-like/Quinoprotein amine dehydrogenase"/>
    <property type="match status" value="6"/>
</dbReference>
<feature type="repeat" description="WD" evidence="3">
    <location>
        <begin position="1204"/>
        <end position="1245"/>
    </location>
</feature>
<evidence type="ECO:0000256" key="3">
    <source>
        <dbReference type="PROSITE-ProRule" id="PRU00221"/>
    </source>
</evidence>
<dbReference type="STRING" id="665912.M2SPS3"/>
<feature type="repeat" description="WD" evidence="3">
    <location>
        <begin position="827"/>
        <end position="868"/>
    </location>
</feature>
<evidence type="ECO:0000256" key="1">
    <source>
        <dbReference type="ARBA" id="ARBA00022574"/>
    </source>
</evidence>
<dbReference type="KEGG" id="bsc:COCSADRAFT_41863"/>
<feature type="repeat" description="WD" evidence="3">
    <location>
        <begin position="1078"/>
        <end position="1119"/>
    </location>
</feature>
<dbReference type="HOGENOM" id="CLU_000288_6_16_1"/>
<reference evidence="6" key="2">
    <citation type="journal article" date="2013" name="PLoS Genet.">
        <title>Comparative genome structure, secondary metabolite, and effector coding capacity across Cochliobolus pathogens.</title>
        <authorList>
            <person name="Condon B.J."/>
            <person name="Leng Y."/>
            <person name="Wu D."/>
            <person name="Bushley K.E."/>
            <person name="Ohm R.A."/>
            <person name="Otillar R."/>
            <person name="Martin J."/>
            <person name="Schackwitz W."/>
            <person name="Grimwood J."/>
            <person name="MohdZainudin N."/>
            <person name="Xue C."/>
            <person name="Wang R."/>
            <person name="Manning V.A."/>
            <person name="Dhillon B."/>
            <person name="Tu Z.J."/>
            <person name="Steffenson B.J."/>
            <person name="Salamov A."/>
            <person name="Sun H."/>
            <person name="Lowry S."/>
            <person name="LaButti K."/>
            <person name="Han J."/>
            <person name="Copeland A."/>
            <person name="Lindquist E."/>
            <person name="Barry K."/>
            <person name="Schmutz J."/>
            <person name="Baker S.E."/>
            <person name="Ciuffetti L.M."/>
            <person name="Grigoriev I.V."/>
            <person name="Zhong S."/>
            <person name="Turgeon B.G."/>
        </authorList>
    </citation>
    <scope>NUCLEOTIDE SEQUENCE [LARGE SCALE GENOMIC DNA]</scope>
    <source>
        <strain evidence="6">ND90Pr / ATCC 201652</strain>
    </source>
</reference>
<dbReference type="PROSITE" id="PS50294">
    <property type="entry name" value="WD_REPEATS_REGION"/>
    <property type="match status" value="10"/>
</dbReference>
<dbReference type="eggNOG" id="KOG0265">
    <property type="taxonomic scope" value="Eukaryota"/>
</dbReference>
<dbReference type="PROSITE" id="PS50082">
    <property type="entry name" value="WD_REPEATS_2"/>
    <property type="match status" value="11"/>
</dbReference>
<dbReference type="eggNOG" id="KOG0271">
    <property type="taxonomic scope" value="Eukaryota"/>
</dbReference>
<evidence type="ECO:0000313" key="6">
    <source>
        <dbReference type="Proteomes" id="UP000016934"/>
    </source>
</evidence>
<dbReference type="Proteomes" id="UP000016934">
    <property type="component" value="Unassembled WGS sequence"/>
</dbReference>
<feature type="repeat" description="WD" evidence="3">
    <location>
        <begin position="1246"/>
        <end position="1287"/>
    </location>
</feature>
<dbReference type="EMBL" id="KB445655">
    <property type="protein sequence ID" value="EMD58762.1"/>
    <property type="molecule type" value="Genomic_DNA"/>
</dbReference>
<dbReference type="Pfam" id="PF00400">
    <property type="entry name" value="WD40"/>
    <property type="match status" value="11"/>
</dbReference>
<dbReference type="GeneID" id="19140102"/>
<dbReference type="InterPro" id="IPR027417">
    <property type="entry name" value="P-loop_NTPase"/>
</dbReference>
<dbReference type="Pfam" id="PF06985">
    <property type="entry name" value="HET"/>
    <property type="match status" value="1"/>
</dbReference>
<feature type="repeat" description="WD" evidence="3">
    <location>
        <begin position="911"/>
        <end position="952"/>
    </location>
</feature>
<keyword evidence="6" id="KW-1185">Reference proteome</keyword>
<evidence type="ECO:0000259" key="4">
    <source>
        <dbReference type="PROSITE" id="PS50837"/>
    </source>
</evidence>
<dbReference type="PRINTS" id="PR00320">
    <property type="entry name" value="GPROTEINBRPT"/>
</dbReference>
<feature type="repeat" description="WD" evidence="3">
    <location>
        <begin position="1120"/>
        <end position="1161"/>
    </location>
</feature>
<dbReference type="Gene3D" id="3.40.50.300">
    <property type="entry name" value="P-loop containing nucleotide triphosphate hydrolases"/>
    <property type="match status" value="1"/>
</dbReference>
<feature type="repeat" description="WD" evidence="3">
    <location>
        <begin position="1002"/>
        <end position="1035"/>
    </location>
</feature>
<feature type="repeat" description="WD" evidence="3">
    <location>
        <begin position="1036"/>
        <end position="1077"/>
    </location>
</feature>
<dbReference type="InterPro" id="IPR007111">
    <property type="entry name" value="NACHT_NTPase"/>
</dbReference>
<dbReference type="InterPro" id="IPR020472">
    <property type="entry name" value="WD40_PAC1"/>
</dbReference>
<dbReference type="PROSITE" id="PS50837">
    <property type="entry name" value="NACHT"/>
    <property type="match status" value="1"/>
</dbReference>
<dbReference type="FunFam" id="3.40.50.300:FF:001638">
    <property type="entry name" value="NACHT and WD40 domain protein"/>
    <property type="match status" value="1"/>
</dbReference>